<dbReference type="KEGG" id="pcx:LPB68_03700"/>
<dbReference type="Proteomes" id="UP000077134">
    <property type="component" value="Unassembled WGS sequence"/>
</dbReference>
<dbReference type="OrthoDB" id="2626509at2"/>
<gene>
    <name evidence="3" type="ORF">PNBC_10260</name>
</gene>
<feature type="compositionally biased region" description="Basic and acidic residues" evidence="1">
    <location>
        <begin position="7"/>
        <end position="20"/>
    </location>
</feature>
<sequence length="124" mass="14672">MGLSRVETQKKRREDQNHEKKQARKVWLSWAFISKEEARQYLEDNTSKDELMIIKEVKSNDYDDSDHENSAEVIIPARTETYYSNKIKLSRIFLNTLIVLFLMLTAALLWWGLEGAPPLKEIWK</sequence>
<accession>A0A167DJC0</accession>
<keyword evidence="2" id="KW-0812">Transmembrane</keyword>
<comment type="caution">
    <text evidence="3">The sequence shown here is derived from an EMBL/GenBank/DDBJ whole genome shotgun (WGS) entry which is preliminary data.</text>
</comment>
<evidence type="ECO:0000256" key="2">
    <source>
        <dbReference type="SAM" id="Phobius"/>
    </source>
</evidence>
<protein>
    <submittedName>
        <fullName evidence="3">Uncharacterized protein</fullName>
    </submittedName>
</protein>
<reference evidence="3 4" key="1">
    <citation type="submission" date="2016-02" db="EMBL/GenBank/DDBJ databases">
        <title>Paenibacillus sp. LPB0068, isolated from Crassostrea gigas.</title>
        <authorList>
            <person name="Shin S.-K."/>
            <person name="Yi H."/>
        </authorList>
    </citation>
    <scope>NUCLEOTIDE SEQUENCE [LARGE SCALE GENOMIC DNA]</scope>
    <source>
        <strain evidence="3 4">LPB0068</strain>
    </source>
</reference>
<dbReference type="AlphaFoldDB" id="A0A167DJC0"/>
<organism evidence="3 4">
    <name type="scientific">Paenibacillus crassostreae</name>
    <dbReference type="NCBI Taxonomy" id="1763538"/>
    <lineage>
        <taxon>Bacteria</taxon>
        <taxon>Bacillati</taxon>
        <taxon>Bacillota</taxon>
        <taxon>Bacilli</taxon>
        <taxon>Bacillales</taxon>
        <taxon>Paenibacillaceae</taxon>
        <taxon>Paenibacillus</taxon>
    </lineage>
</organism>
<evidence type="ECO:0000313" key="3">
    <source>
        <dbReference type="EMBL" id="OAB74444.1"/>
    </source>
</evidence>
<evidence type="ECO:0000256" key="1">
    <source>
        <dbReference type="SAM" id="MobiDB-lite"/>
    </source>
</evidence>
<dbReference type="STRING" id="1763538.LPB68_03700"/>
<dbReference type="EMBL" id="LSFN01000014">
    <property type="protein sequence ID" value="OAB74444.1"/>
    <property type="molecule type" value="Genomic_DNA"/>
</dbReference>
<keyword evidence="2" id="KW-1133">Transmembrane helix</keyword>
<keyword evidence="2" id="KW-0472">Membrane</keyword>
<feature type="transmembrane region" description="Helical" evidence="2">
    <location>
        <begin position="92"/>
        <end position="113"/>
    </location>
</feature>
<keyword evidence="4" id="KW-1185">Reference proteome</keyword>
<proteinExistence type="predicted"/>
<dbReference type="RefSeq" id="WP_068657768.1">
    <property type="nucleotide sequence ID" value="NZ_CP017770.1"/>
</dbReference>
<evidence type="ECO:0000313" key="4">
    <source>
        <dbReference type="Proteomes" id="UP000077134"/>
    </source>
</evidence>
<feature type="region of interest" description="Disordered" evidence="1">
    <location>
        <begin position="1"/>
        <end position="22"/>
    </location>
</feature>
<name>A0A167DJC0_9BACL</name>